<feature type="region of interest" description="Disordered" evidence="1">
    <location>
        <begin position="1"/>
        <end position="20"/>
    </location>
</feature>
<dbReference type="Proteomes" id="UP000256805">
    <property type="component" value="Unassembled WGS sequence"/>
</dbReference>
<protein>
    <submittedName>
        <fullName evidence="2">Uncharacterized protein</fullName>
    </submittedName>
</protein>
<proteinExistence type="predicted"/>
<organism evidence="2 3">
    <name type="scientific">Cupriavidus taiwanensis</name>
    <dbReference type="NCBI Taxonomy" id="164546"/>
    <lineage>
        <taxon>Bacteria</taxon>
        <taxon>Pseudomonadati</taxon>
        <taxon>Pseudomonadota</taxon>
        <taxon>Betaproteobacteria</taxon>
        <taxon>Burkholderiales</taxon>
        <taxon>Burkholderiaceae</taxon>
        <taxon>Cupriavidus</taxon>
    </lineage>
</organism>
<dbReference type="EMBL" id="OVTA01000037">
    <property type="protein sequence ID" value="SPS00043.1"/>
    <property type="molecule type" value="Genomic_DNA"/>
</dbReference>
<sequence length="20" mass="2274">MMQDKSKYPALARVKEPGSH</sequence>
<evidence type="ECO:0000256" key="1">
    <source>
        <dbReference type="SAM" id="MobiDB-lite"/>
    </source>
</evidence>
<dbReference type="AlphaFoldDB" id="A0A375J7V9"/>
<evidence type="ECO:0000313" key="2">
    <source>
        <dbReference type="EMBL" id="SPS00043.1"/>
    </source>
</evidence>
<gene>
    <name evidence="2" type="ORF">CBM2634_B140055</name>
</gene>
<accession>A0A375J7V9</accession>
<reference evidence="2 3" key="1">
    <citation type="submission" date="2018-01" db="EMBL/GenBank/DDBJ databases">
        <authorList>
            <person name="Gaut B.S."/>
            <person name="Morton B.R."/>
            <person name="Clegg M.T."/>
            <person name="Duvall M.R."/>
        </authorList>
    </citation>
    <scope>NUCLEOTIDE SEQUENCE [LARGE SCALE GENOMIC DNA]</scope>
    <source>
        <strain evidence="2">Cupriavidus taiwanensis cmp 52</strain>
    </source>
</reference>
<name>A0A375J7V9_9BURK</name>
<evidence type="ECO:0000313" key="3">
    <source>
        <dbReference type="Proteomes" id="UP000256805"/>
    </source>
</evidence>